<dbReference type="InterPro" id="IPR005225">
    <property type="entry name" value="Small_GTP-bd"/>
</dbReference>
<dbReference type="OrthoDB" id="364892at2759"/>
<dbReference type="FunFam" id="2.40.50.250:FF:000001">
    <property type="entry name" value="GTP-binding protein TypA"/>
    <property type="match status" value="1"/>
</dbReference>
<dbReference type="Gene3D" id="2.40.30.10">
    <property type="entry name" value="Translation factors"/>
    <property type="match status" value="1"/>
</dbReference>
<dbReference type="GO" id="GO:0005525">
    <property type="term" value="F:GTP binding"/>
    <property type="evidence" value="ECO:0007669"/>
    <property type="project" value="InterPro"/>
</dbReference>
<dbReference type="PROSITE" id="PS51722">
    <property type="entry name" value="G_TR_2"/>
    <property type="match status" value="1"/>
</dbReference>
<dbReference type="Pfam" id="PF21018">
    <property type="entry name" value="BipA_C"/>
    <property type="match status" value="1"/>
</dbReference>
<dbReference type="PRINTS" id="PR00315">
    <property type="entry name" value="ELONGATNFCT"/>
</dbReference>
<evidence type="ECO:0000313" key="2">
    <source>
        <dbReference type="EMBL" id="TFL04610.1"/>
    </source>
</evidence>
<dbReference type="Gene3D" id="3.30.70.870">
    <property type="entry name" value="Elongation Factor G (Translational Gtpase), domain 3"/>
    <property type="match status" value="1"/>
</dbReference>
<dbReference type="PANTHER" id="PTHR42908:SF8">
    <property type="entry name" value="TR-TYPE G DOMAIN-CONTAINING PROTEIN"/>
    <property type="match status" value="1"/>
</dbReference>
<dbReference type="SUPFAM" id="SSF52540">
    <property type="entry name" value="P-loop containing nucleoside triphosphate hydrolases"/>
    <property type="match status" value="1"/>
</dbReference>
<dbReference type="GO" id="GO:1990904">
    <property type="term" value="C:ribonucleoprotein complex"/>
    <property type="evidence" value="ECO:0007669"/>
    <property type="project" value="TreeGrafter"/>
</dbReference>
<dbReference type="InterPro" id="IPR042116">
    <property type="entry name" value="TypA/BipA_C"/>
</dbReference>
<dbReference type="Gene3D" id="3.40.50.300">
    <property type="entry name" value="P-loop containing nucleotide triphosphate hydrolases"/>
    <property type="match status" value="1"/>
</dbReference>
<evidence type="ECO:0000313" key="3">
    <source>
        <dbReference type="Proteomes" id="UP000305067"/>
    </source>
</evidence>
<proteinExistence type="predicted"/>
<dbReference type="InterPro" id="IPR009000">
    <property type="entry name" value="Transl_B-barrel_sf"/>
</dbReference>
<dbReference type="InterPro" id="IPR027417">
    <property type="entry name" value="P-loop_NTPase"/>
</dbReference>
<feature type="domain" description="Tr-type G" evidence="1">
    <location>
        <begin position="68"/>
        <end position="303"/>
    </location>
</feature>
<dbReference type="CDD" id="cd03710">
    <property type="entry name" value="BipA_TypA_C"/>
    <property type="match status" value="1"/>
</dbReference>
<dbReference type="InterPro" id="IPR000640">
    <property type="entry name" value="EFG_V-like"/>
</dbReference>
<dbReference type="Pfam" id="PF00679">
    <property type="entry name" value="EFG_C"/>
    <property type="match status" value="1"/>
</dbReference>
<dbReference type="InterPro" id="IPR035647">
    <property type="entry name" value="EFG_III/V"/>
</dbReference>
<dbReference type="SUPFAM" id="SSF50447">
    <property type="entry name" value="Translation proteins"/>
    <property type="match status" value="1"/>
</dbReference>
<dbReference type="EMBL" id="ML178818">
    <property type="protein sequence ID" value="TFL04610.1"/>
    <property type="molecule type" value="Genomic_DNA"/>
</dbReference>
<name>A0A5C3QUU6_9AGAR</name>
<dbReference type="Proteomes" id="UP000305067">
    <property type="component" value="Unassembled WGS sequence"/>
</dbReference>
<dbReference type="SUPFAM" id="SSF54980">
    <property type="entry name" value="EF-G C-terminal domain-like"/>
    <property type="match status" value="2"/>
</dbReference>
<accession>A0A5C3QUU6</accession>
<dbReference type="InterPro" id="IPR035651">
    <property type="entry name" value="BipA_V"/>
</dbReference>
<gene>
    <name evidence="2" type="ORF">BDV98DRAFT_524800</name>
</gene>
<reference evidence="2 3" key="1">
    <citation type="journal article" date="2019" name="Nat. Ecol. Evol.">
        <title>Megaphylogeny resolves global patterns of mushroom evolution.</title>
        <authorList>
            <person name="Varga T."/>
            <person name="Krizsan K."/>
            <person name="Foldi C."/>
            <person name="Dima B."/>
            <person name="Sanchez-Garcia M."/>
            <person name="Sanchez-Ramirez S."/>
            <person name="Szollosi G.J."/>
            <person name="Szarkandi J.G."/>
            <person name="Papp V."/>
            <person name="Albert L."/>
            <person name="Andreopoulos W."/>
            <person name="Angelini C."/>
            <person name="Antonin V."/>
            <person name="Barry K.W."/>
            <person name="Bougher N.L."/>
            <person name="Buchanan P."/>
            <person name="Buyck B."/>
            <person name="Bense V."/>
            <person name="Catcheside P."/>
            <person name="Chovatia M."/>
            <person name="Cooper J."/>
            <person name="Damon W."/>
            <person name="Desjardin D."/>
            <person name="Finy P."/>
            <person name="Geml J."/>
            <person name="Haridas S."/>
            <person name="Hughes K."/>
            <person name="Justo A."/>
            <person name="Karasinski D."/>
            <person name="Kautmanova I."/>
            <person name="Kiss B."/>
            <person name="Kocsube S."/>
            <person name="Kotiranta H."/>
            <person name="LaButti K.M."/>
            <person name="Lechner B.E."/>
            <person name="Liimatainen K."/>
            <person name="Lipzen A."/>
            <person name="Lukacs Z."/>
            <person name="Mihaltcheva S."/>
            <person name="Morgado L.N."/>
            <person name="Niskanen T."/>
            <person name="Noordeloos M.E."/>
            <person name="Ohm R.A."/>
            <person name="Ortiz-Santana B."/>
            <person name="Ovrebo C."/>
            <person name="Racz N."/>
            <person name="Riley R."/>
            <person name="Savchenko A."/>
            <person name="Shiryaev A."/>
            <person name="Soop K."/>
            <person name="Spirin V."/>
            <person name="Szebenyi C."/>
            <person name="Tomsovsky M."/>
            <person name="Tulloss R.E."/>
            <person name="Uehling J."/>
            <person name="Grigoriev I.V."/>
            <person name="Vagvolgyi C."/>
            <person name="Papp T."/>
            <person name="Martin F.M."/>
            <person name="Miettinen O."/>
            <person name="Hibbett D.S."/>
            <person name="Nagy L.G."/>
        </authorList>
    </citation>
    <scope>NUCLEOTIDE SEQUENCE [LARGE SCALE GENOMIC DNA]</scope>
    <source>
        <strain evidence="2 3">CBS 309.79</strain>
    </source>
</reference>
<dbReference type="SMART" id="SM00838">
    <property type="entry name" value="EFG_C"/>
    <property type="match status" value="1"/>
</dbReference>
<sequence>MTTSLFGRLVHTSLLPGCHGPSVLTRISYGPGLRANTIFRLSVGHNRSFSRTSRCSDAGSEKILRPTERIRNIAIIAHVDHGKTTLVDQLLRQSGSIKQLSSAEQLALLPTASSSLSGTTSDSIVDGGFVTRVMDSNDLEKERGITILSKCTSITYKDNLINIVDTPGHADFGGEVERIMSMVDGVILVVDATEGPMTQTRFVLSKALARGLKPLVVMNKADRPTSRVVQVESDLFDLFAILGATDEQMDYPLLYASAKQGWVTDTPPDAAALEKLAAPVTDGLATGMTPLFDLILDYVPPPTHLDRSKPFSLLTVQIESDSFVGMLYLGRIQTGTLSVGDPVWAIDANGVKVGEGRVKKLFGRAGLEKIELETAGAGEIVSIAGIKNGGINITLVNPEGWGEEGPQPIPSTPIDPSTISVFIFANDSPLAGKEGNKLTSQLIRERIYKEAETNVALTVLPGPTSESLELRGRGVLHLGVLFETLRREGFEFGIGSPKAVMIKDPDNPAVTLEPVEEVTLILNEEFSGTVIQKLTMRKGTMISYDQAEPGFVKIVMEVPARGLIGYMAGEFKNDVHGEGTLNHIFKAYEPYKGAIDTSRNGALISMALGESSAYAMAPLQARGLMFIHPNTQVYPGMVIGECSKSQDMYVNPCLKKQLTNIRAAGADEKIVIHSPRSMTMEESIAYMSDDEMVEVTPSSVRLRKMILDQKKRSSKKGKTVL</sequence>
<dbReference type="InterPro" id="IPR048876">
    <property type="entry name" value="BipA_C"/>
</dbReference>
<dbReference type="GO" id="GO:0003924">
    <property type="term" value="F:GTPase activity"/>
    <property type="evidence" value="ECO:0007669"/>
    <property type="project" value="InterPro"/>
</dbReference>
<dbReference type="AlphaFoldDB" id="A0A5C3QUU6"/>
<dbReference type="Gene3D" id="3.30.70.240">
    <property type="match status" value="1"/>
</dbReference>
<dbReference type="PANTHER" id="PTHR42908">
    <property type="entry name" value="TRANSLATION ELONGATION FACTOR-RELATED"/>
    <property type="match status" value="1"/>
</dbReference>
<dbReference type="InterPro" id="IPR047041">
    <property type="entry name" value="BipA_GTP-bd_dom"/>
</dbReference>
<keyword evidence="3" id="KW-1185">Reference proteome</keyword>
<evidence type="ECO:0000259" key="1">
    <source>
        <dbReference type="PROSITE" id="PS51722"/>
    </source>
</evidence>
<dbReference type="STRING" id="1884261.A0A5C3QUU6"/>
<dbReference type="Gene3D" id="2.40.50.250">
    <property type="entry name" value="bipa protein"/>
    <property type="match status" value="1"/>
</dbReference>
<dbReference type="CDD" id="cd01891">
    <property type="entry name" value="TypA_BipA"/>
    <property type="match status" value="1"/>
</dbReference>
<dbReference type="NCBIfam" id="TIGR00231">
    <property type="entry name" value="small_GTP"/>
    <property type="match status" value="1"/>
</dbReference>
<organism evidence="2 3">
    <name type="scientific">Pterulicium gracile</name>
    <dbReference type="NCBI Taxonomy" id="1884261"/>
    <lineage>
        <taxon>Eukaryota</taxon>
        <taxon>Fungi</taxon>
        <taxon>Dikarya</taxon>
        <taxon>Basidiomycota</taxon>
        <taxon>Agaricomycotina</taxon>
        <taxon>Agaricomycetes</taxon>
        <taxon>Agaricomycetidae</taxon>
        <taxon>Agaricales</taxon>
        <taxon>Pleurotineae</taxon>
        <taxon>Pterulaceae</taxon>
        <taxon>Pterulicium</taxon>
    </lineage>
</organism>
<dbReference type="PROSITE" id="PS00301">
    <property type="entry name" value="G_TR_1"/>
    <property type="match status" value="1"/>
</dbReference>
<dbReference type="InterPro" id="IPR031157">
    <property type="entry name" value="G_TR_CS"/>
</dbReference>
<protein>
    <recommendedName>
        <fullName evidence="1">Tr-type G domain-containing protein</fullName>
    </recommendedName>
</protein>
<dbReference type="Pfam" id="PF00009">
    <property type="entry name" value="GTP_EFTU"/>
    <property type="match status" value="1"/>
</dbReference>
<dbReference type="InterPro" id="IPR000795">
    <property type="entry name" value="T_Tr_GTP-bd_dom"/>
</dbReference>
<dbReference type="GO" id="GO:0005829">
    <property type="term" value="C:cytosol"/>
    <property type="evidence" value="ECO:0007669"/>
    <property type="project" value="TreeGrafter"/>
</dbReference>